<evidence type="ECO:0000256" key="1">
    <source>
        <dbReference type="ARBA" id="ARBA00006581"/>
    </source>
</evidence>
<dbReference type="GO" id="GO:0000287">
    <property type="term" value="F:magnesium ion binding"/>
    <property type="evidence" value="ECO:0007669"/>
    <property type="project" value="InterPro"/>
</dbReference>
<evidence type="ECO:0000256" key="5">
    <source>
        <dbReference type="ARBA" id="ARBA00022842"/>
    </source>
</evidence>
<dbReference type="InterPro" id="IPR029054">
    <property type="entry name" value="dUTPase-like"/>
</dbReference>
<keyword evidence="6" id="KW-0546">Nucleotide metabolism</keyword>
<accession>A0A382D743</accession>
<protein>
    <recommendedName>
        <fullName evidence="2">dUTP diphosphatase</fullName>
        <ecNumber evidence="2">3.6.1.23</ecNumber>
    </recommendedName>
</protein>
<dbReference type="HAMAP" id="MF_00116">
    <property type="entry name" value="dUTPase_bact"/>
    <property type="match status" value="1"/>
</dbReference>
<keyword evidence="5" id="KW-0460">Magnesium</keyword>
<dbReference type="PANTHER" id="PTHR11241">
    <property type="entry name" value="DEOXYURIDINE 5'-TRIPHOSPHATE NUCLEOTIDOHYDROLASE"/>
    <property type="match status" value="1"/>
</dbReference>
<proteinExistence type="inferred from homology"/>
<dbReference type="SUPFAM" id="SSF51283">
    <property type="entry name" value="dUTPase-like"/>
    <property type="match status" value="1"/>
</dbReference>
<dbReference type="AlphaFoldDB" id="A0A382D743"/>
<organism evidence="8">
    <name type="scientific">marine metagenome</name>
    <dbReference type="NCBI Taxonomy" id="408172"/>
    <lineage>
        <taxon>unclassified sequences</taxon>
        <taxon>metagenomes</taxon>
        <taxon>ecological metagenomes</taxon>
    </lineage>
</organism>
<reference evidence="8" key="1">
    <citation type="submission" date="2018-05" db="EMBL/GenBank/DDBJ databases">
        <authorList>
            <person name="Lanie J.A."/>
            <person name="Ng W.-L."/>
            <person name="Kazmierczak K.M."/>
            <person name="Andrzejewski T.M."/>
            <person name="Davidsen T.M."/>
            <person name="Wayne K.J."/>
            <person name="Tettelin H."/>
            <person name="Glass J.I."/>
            <person name="Rusch D."/>
            <person name="Podicherti R."/>
            <person name="Tsui H.-C.T."/>
            <person name="Winkler M.E."/>
        </authorList>
    </citation>
    <scope>NUCLEOTIDE SEQUENCE</scope>
</reference>
<evidence type="ECO:0000256" key="6">
    <source>
        <dbReference type="ARBA" id="ARBA00023080"/>
    </source>
</evidence>
<dbReference type="NCBIfam" id="TIGR00576">
    <property type="entry name" value="dut"/>
    <property type="match status" value="1"/>
</dbReference>
<evidence type="ECO:0000256" key="2">
    <source>
        <dbReference type="ARBA" id="ARBA00012379"/>
    </source>
</evidence>
<dbReference type="FunFam" id="2.70.40.10:FF:000002">
    <property type="entry name" value="dUTP diphosphatase"/>
    <property type="match status" value="1"/>
</dbReference>
<comment type="similarity">
    <text evidence="1">Belongs to the dUTPase family.</text>
</comment>
<evidence type="ECO:0000256" key="3">
    <source>
        <dbReference type="ARBA" id="ARBA00022723"/>
    </source>
</evidence>
<evidence type="ECO:0000256" key="4">
    <source>
        <dbReference type="ARBA" id="ARBA00022801"/>
    </source>
</evidence>
<sequence length="145" mass="15739">MVKVLVKKLDPKVQLPSYKTEGSSGMDLMAFVDNPIKIAPNTSALIPTGISLAMPNDVEIQIRPRSGLAAKSNIGVLNTPGTVDSDYRGELKIILFNHGTEEFIVKNKDRIAQMVLMPILKIDFEEVDNLPDTLRGSGGFGSTGR</sequence>
<dbReference type="InterPro" id="IPR036157">
    <property type="entry name" value="dUTPase-like_sf"/>
</dbReference>
<dbReference type="GO" id="GO:0046081">
    <property type="term" value="P:dUTP catabolic process"/>
    <property type="evidence" value="ECO:0007669"/>
    <property type="project" value="InterPro"/>
</dbReference>
<feature type="domain" description="dUTPase-like" evidence="7">
    <location>
        <begin position="13"/>
        <end position="144"/>
    </location>
</feature>
<dbReference type="EMBL" id="UINC01037952">
    <property type="protein sequence ID" value="SVB34230.1"/>
    <property type="molecule type" value="Genomic_DNA"/>
</dbReference>
<dbReference type="GO" id="GO:0006226">
    <property type="term" value="P:dUMP biosynthetic process"/>
    <property type="evidence" value="ECO:0007669"/>
    <property type="project" value="InterPro"/>
</dbReference>
<dbReference type="NCBIfam" id="NF001862">
    <property type="entry name" value="PRK00601.1"/>
    <property type="match status" value="1"/>
</dbReference>
<dbReference type="InterPro" id="IPR033704">
    <property type="entry name" value="dUTPase_trimeric"/>
</dbReference>
<keyword evidence="3" id="KW-0479">Metal-binding</keyword>
<dbReference type="Pfam" id="PF00692">
    <property type="entry name" value="dUTPase"/>
    <property type="match status" value="1"/>
</dbReference>
<gene>
    <name evidence="8" type="ORF">METZ01_LOCUS187084</name>
</gene>
<evidence type="ECO:0000259" key="7">
    <source>
        <dbReference type="Pfam" id="PF00692"/>
    </source>
</evidence>
<dbReference type="EC" id="3.6.1.23" evidence="2"/>
<name>A0A382D743_9ZZZZ</name>
<keyword evidence="4" id="KW-0378">Hydrolase</keyword>
<dbReference type="Gene3D" id="2.70.40.10">
    <property type="match status" value="1"/>
</dbReference>
<dbReference type="GO" id="GO:0004170">
    <property type="term" value="F:dUTP diphosphatase activity"/>
    <property type="evidence" value="ECO:0007669"/>
    <property type="project" value="UniProtKB-EC"/>
</dbReference>
<dbReference type="PANTHER" id="PTHR11241:SF0">
    <property type="entry name" value="DEOXYURIDINE 5'-TRIPHOSPHATE NUCLEOTIDOHYDROLASE"/>
    <property type="match status" value="1"/>
</dbReference>
<dbReference type="CDD" id="cd07557">
    <property type="entry name" value="trimeric_dUTPase"/>
    <property type="match status" value="1"/>
</dbReference>
<evidence type="ECO:0000313" key="8">
    <source>
        <dbReference type="EMBL" id="SVB34230.1"/>
    </source>
</evidence>
<dbReference type="InterPro" id="IPR008181">
    <property type="entry name" value="dUTPase"/>
</dbReference>